<evidence type="ECO:0000313" key="1">
    <source>
        <dbReference type="EMBL" id="MBP0447757.1"/>
    </source>
</evidence>
<sequence>MSGAPKYTTQLQAGLGLVPETMRLLTMWEPGMAGQDLLRAALASGAFPTVAARRLRNVIIEAFCPRYLVDGAQPARLLKVAAAGLPKEDFRALCFLFTCRANPVLGDFVREVYWSRYSAGGSSVSKECLPSGLLRQAGLVEEWRISGSS</sequence>
<accession>A0ABS4AL49</accession>
<keyword evidence="2" id="KW-1185">Reference proteome</keyword>
<dbReference type="Gene3D" id="1.10.3540.10">
    <property type="entry name" value="uncharacterized protein from magnetospirillum magneticum domain"/>
    <property type="match status" value="1"/>
</dbReference>
<dbReference type="InterPro" id="IPR014948">
    <property type="entry name" value="BrxA"/>
</dbReference>
<protein>
    <submittedName>
        <fullName evidence="1">DUF1819 family protein</fullName>
    </submittedName>
</protein>
<organism evidence="1 2">
    <name type="scientific">Pararoseomonas baculiformis</name>
    <dbReference type="NCBI Taxonomy" id="2820812"/>
    <lineage>
        <taxon>Bacteria</taxon>
        <taxon>Pseudomonadati</taxon>
        <taxon>Pseudomonadota</taxon>
        <taxon>Alphaproteobacteria</taxon>
        <taxon>Acetobacterales</taxon>
        <taxon>Acetobacteraceae</taxon>
        <taxon>Pararoseomonas</taxon>
    </lineage>
</organism>
<dbReference type="EMBL" id="JAGIZB010000056">
    <property type="protein sequence ID" value="MBP0447757.1"/>
    <property type="molecule type" value="Genomic_DNA"/>
</dbReference>
<dbReference type="InterPro" id="IPR023137">
    <property type="entry name" value="BrxA_sf"/>
</dbReference>
<proteinExistence type="predicted"/>
<dbReference type="RefSeq" id="WP_209382023.1">
    <property type="nucleotide sequence ID" value="NZ_JAGIZB010000056.1"/>
</dbReference>
<comment type="caution">
    <text evidence="1">The sequence shown here is derived from an EMBL/GenBank/DDBJ whole genome shotgun (WGS) entry which is preliminary data.</text>
</comment>
<name>A0ABS4AL49_9PROT</name>
<gene>
    <name evidence="1" type="ORF">J8J14_23705</name>
</gene>
<dbReference type="Proteomes" id="UP000681594">
    <property type="component" value="Unassembled WGS sequence"/>
</dbReference>
<dbReference type="Pfam" id="PF08849">
    <property type="entry name" value="BrxA"/>
    <property type="match status" value="1"/>
</dbReference>
<reference evidence="1 2" key="1">
    <citation type="submission" date="2021-03" db="EMBL/GenBank/DDBJ databases">
        <authorList>
            <person name="So Y."/>
        </authorList>
    </citation>
    <scope>NUCLEOTIDE SEQUENCE [LARGE SCALE GENOMIC DNA]</scope>
    <source>
        <strain evidence="1 2">SSH11</strain>
    </source>
</reference>
<evidence type="ECO:0000313" key="2">
    <source>
        <dbReference type="Proteomes" id="UP000681594"/>
    </source>
</evidence>